<reference evidence="4 5" key="1">
    <citation type="journal article" date="2011" name="J. Bacteriol.">
        <title>Complete genome sequence of Metallosphaera cuprina, a metal sulfide-oxidizing archaeon from a hot spring.</title>
        <authorList>
            <person name="Liu L.J."/>
            <person name="You X.Y."/>
            <person name="Zheng H."/>
            <person name="Wang S."/>
            <person name="Jiang C.Y."/>
            <person name="Liu S.J."/>
        </authorList>
    </citation>
    <scope>NUCLEOTIDE SEQUENCE [LARGE SCALE GENOMIC DNA]</scope>
    <source>
        <strain evidence="4 5">Ar-4</strain>
    </source>
</reference>
<dbReference type="InterPro" id="IPR002563">
    <property type="entry name" value="Flavin_Rdtase-like_dom"/>
</dbReference>
<dbReference type="Proteomes" id="UP000007812">
    <property type="component" value="Chromosome"/>
</dbReference>
<dbReference type="GO" id="GO:0042602">
    <property type="term" value="F:riboflavin reductase (NADPH) activity"/>
    <property type="evidence" value="ECO:0007669"/>
    <property type="project" value="TreeGrafter"/>
</dbReference>
<dbReference type="eggNOG" id="arCOG02017">
    <property type="taxonomic scope" value="Archaea"/>
</dbReference>
<dbReference type="PANTHER" id="PTHR30466">
    <property type="entry name" value="FLAVIN REDUCTASE"/>
    <property type="match status" value="1"/>
</dbReference>
<proteinExistence type="predicted"/>
<dbReference type="RefSeq" id="WP_013737791.1">
    <property type="nucleotide sequence ID" value="NC_015435.1"/>
</dbReference>
<dbReference type="SUPFAM" id="SSF50475">
    <property type="entry name" value="FMN-binding split barrel"/>
    <property type="match status" value="1"/>
</dbReference>
<organism evidence="4 5">
    <name type="scientific">Metallosphaera cuprina (strain Ar-4)</name>
    <dbReference type="NCBI Taxonomy" id="1006006"/>
    <lineage>
        <taxon>Archaea</taxon>
        <taxon>Thermoproteota</taxon>
        <taxon>Thermoprotei</taxon>
        <taxon>Sulfolobales</taxon>
        <taxon>Sulfolobaceae</taxon>
        <taxon>Metallosphaera</taxon>
    </lineage>
</organism>
<dbReference type="KEGG" id="mcn:Mcup_1188"/>
<dbReference type="PANTHER" id="PTHR30466:SF1">
    <property type="entry name" value="FMN REDUCTASE (NADH) RUTF"/>
    <property type="match status" value="1"/>
</dbReference>
<dbReference type="GO" id="GO:0010181">
    <property type="term" value="F:FMN binding"/>
    <property type="evidence" value="ECO:0007669"/>
    <property type="project" value="InterPro"/>
</dbReference>
<dbReference type="HOGENOM" id="CLU_059021_1_2_2"/>
<evidence type="ECO:0000259" key="3">
    <source>
        <dbReference type="SMART" id="SM00903"/>
    </source>
</evidence>
<dbReference type="GeneID" id="10493379"/>
<comment type="cofactor">
    <cofactor evidence="1">
        <name>FMN</name>
        <dbReference type="ChEBI" id="CHEBI:58210"/>
    </cofactor>
</comment>
<dbReference type="STRING" id="1006006.Mcup_1188"/>
<evidence type="ECO:0000256" key="1">
    <source>
        <dbReference type="ARBA" id="ARBA00001917"/>
    </source>
</evidence>
<evidence type="ECO:0000256" key="2">
    <source>
        <dbReference type="ARBA" id="ARBA00023002"/>
    </source>
</evidence>
<dbReference type="PATRIC" id="fig|1006006.8.peg.1184"/>
<dbReference type="SMART" id="SM00903">
    <property type="entry name" value="Flavin_Reduct"/>
    <property type="match status" value="1"/>
</dbReference>
<feature type="domain" description="Flavin reductase like" evidence="3">
    <location>
        <begin position="11"/>
        <end position="152"/>
    </location>
</feature>
<evidence type="ECO:0000313" key="5">
    <source>
        <dbReference type="Proteomes" id="UP000007812"/>
    </source>
</evidence>
<dbReference type="InterPro" id="IPR012349">
    <property type="entry name" value="Split_barrel_FMN-bd"/>
</dbReference>
<dbReference type="EMBL" id="CP002656">
    <property type="protein sequence ID" value="AEB95293.1"/>
    <property type="molecule type" value="Genomic_DNA"/>
</dbReference>
<dbReference type="AlphaFoldDB" id="F4G395"/>
<sequence length="155" mass="17894">MESSESLRYSMRRFPLGVVVVTTTWGERPVGMTVNTFNSVSLNPPTVMFIADKSKGNDVPFRESKKFAVNFVDSEEILRVFSITPVQKRFEVVKYREEEGIPVLIDSYAYIKAMRREVIDVEDHAIIVGEVLEVKTIREAKPLVYYMSEYRELCL</sequence>
<gene>
    <name evidence="4" type="ordered locus">Mcup_1188</name>
</gene>
<name>F4G395_METCR</name>
<accession>F4G395</accession>
<dbReference type="Gene3D" id="2.30.110.10">
    <property type="entry name" value="Electron Transport, Fmn-binding Protein, Chain A"/>
    <property type="match status" value="1"/>
</dbReference>
<evidence type="ECO:0000313" key="4">
    <source>
        <dbReference type="EMBL" id="AEB95293.1"/>
    </source>
</evidence>
<keyword evidence="2" id="KW-0560">Oxidoreductase</keyword>
<protein>
    <submittedName>
        <fullName evidence="4">Flavin reductase domain-containing protein</fullName>
    </submittedName>
</protein>
<dbReference type="InterPro" id="IPR050268">
    <property type="entry name" value="NADH-dep_flavin_reductase"/>
</dbReference>
<keyword evidence="5" id="KW-1185">Reference proteome</keyword>
<dbReference type="Pfam" id="PF01613">
    <property type="entry name" value="Flavin_Reduct"/>
    <property type="match status" value="1"/>
</dbReference>